<keyword evidence="2" id="KW-0408">Iron</keyword>
<dbReference type="Gene3D" id="3.40.30.10">
    <property type="entry name" value="Glutaredoxin"/>
    <property type="match status" value="1"/>
</dbReference>
<comment type="caution">
    <text evidence="4">The sequence shown here is derived from an EMBL/GenBank/DDBJ whole genome shotgun (WGS) entry which is preliminary data.</text>
</comment>
<sequence length="136" mass="15418">MARLSFADLEKLRQEILSQRDPNRPCVTICSGTGCQAQRSEEVADSFVHEIENQGLQDKVDIRRTGCHGFCERGPIVVISPQQICYLSVGTKDVPEIVSQTLIENKLVERLLYTDDTGQRITYEGDIPFYKNQSRI</sequence>
<dbReference type="AlphaFoldDB" id="X1K7R6"/>
<dbReference type="PANTHER" id="PTHR43578:SF3">
    <property type="entry name" value="NADH-QUINONE OXIDOREDUCTASE SUBUNIT F"/>
    <property type="match status" value="1"/>
</dbReference>
<keyword evidence="3" id="KW-0411">Iron-sulfur</keyword>
<organism evidence="4">
    <name type="scientific">marine sediment metagenome</name>
    <dbReference type="NCBI Taxonomy" id="412755"/>
    <lineage>
        <taxon>unclassified sequences</taxon>
        <taxon>metagenomes</taxon>
        <taxon>ecological metagenomes</taxon>
    </lineage>
</organism>
<dbReference type="GO" id="GO:0051536">
    <property type="term" value="F:iron-sulfur cluster binding"/>
    <property type="evidence" value="ECO:0007669"/>
    <property type="project" value="UniProtKB-KW"/>
</dbReference>
<evidence type="ECO:0000256" key="1">
    <source>
        <dbReference type="ARBA" id="ARBA00022723"/>
    </source>
</evidence>
<proteinExistence type="predicted"/>
<feature type="non-terminal residue" evidence="4">
    <location>
        <position position="136"/>
    </location>
</feature>
<dbReference type="SUPFAM" id="SSF52833">
    <property type="entry name" value="Thioredoxin-like"/>
    <property type="match status" value="1"/>
</dbReference>
<dbReference type="PROSITE" id="PS51257">
    <property type="entry name" value="PROKAR_LIPOPROTEIN"/>
    <property type="match status" value="1"/>
</dbReference>
<dbReference type="InterPro" id="IPR036249">
    <property type="entry name" value="Thioredoxin-like_sf"/>
</dbReference>
<accession>X1K7R6</accession>
<keyword evidence="1" id="KW-0479">Metal-binding</keyword>
<dbReference type="PANTHER" id="PTHR43578">
    <property type="entry name" value="NADH-QUINONE OXIDOREDUCTASE SUBUNIT F"/>
    <property type="match status" value="1"/>
</dbReference>
<reference evidence="4" key="1">
    <citation type="journal article" date="2014" name="Front. Microbiol.">
        <title>High frequency of phylogenetically diverse reductive dehalogenase-homologous genes in deep subseafloor sedimentary metagenomes.</title>
        <authorList>
            <person name="Kawai M."/>
            <person name="Futagami T."/>
            <person name="Toyoda A."/>
            <person name="Takaki Y."/>
            <person name="Nishi S."/>
            <person name="Hori S."/>
            <person name="Arai W."/>
            <person name="Tsubouchi T."/>
            <person name="Morono Y."/>
            <person name="Uchiyama I."/>
            <person name="Ito T."/>
            <person name="Fujiyama A."/>
            <person name="Inagaki F."/>
            <person name="Takami H."/>
        </authorList>
    </citation>
    <scope>NUCLEOTIDE SEQUENCE</scope>
    <source>
        <strain evidence="4">Expedition CK06-06</strain>
    </source>
</reference>
<dbReference type="CDD" id="cd02980">
    <property type="entry name" value="TRX_Fd_family"/>
    <property type="match status" value="1"/>
</dbReference>
<dbReference type="EMBL" id="BARU01039155">
    <property type="protein sequence ID" value="GAH78128.1"/>
    <property type="molecule type" value="Genomic_DNA"/>
</dbReference>
<evidence type="ECO:0000256" key="3">
    <source>
        <dbReference type="ARBA" id="ARBA00023014"/>
    </source>
</evidence>
<protein>
    <recommendedName>
        <fullName evidence="5">(2Fe-2S) ferredoxin domain-containing protein</fullName>
    </recommendedName>
</protein>
<evidence type="ECO:0000313" key="4">
    <source>
        <dbReference type="EMBL" id="GAH78128.1"/>
    </source>
</evidence>
<dbReference type="GO" id="GO:0046872">
    <property type="term" value="F:metal ion binding"/>
    <property type="evidence" value="ECO:0007669"/>
    <property type="project" value="UniProtKB-KW"/>
</dbReference>
<gene>
    <name evidence="4" type="ORF">S03H2_60727</name>
</gene>
<evidence type="ECO:0000256" key="2">
    <source>
        <dbReference type="ARBA" id="ARBA00023004"/>
    </source>
</evidence>
<dbReference type="Pfam" id="PF01257">
    <property type="entry name" value="2Fe-2S_thioredx"/>
    <property type="match status" value="1"/>
</dbReference>
<evidence type="ECO:0008006" key="5">
    <source>
        <dbReference type="Google" id="ProtNLM"/>
    </source>
</evidence>
<name>X1K7R6_9ZZZZ</name>